<dbReference type="Gene3D" id="1.10.10.60">
    <property type="entry name" value="Homeodomain-like"/>
    <property type="match status" value="1"/>
</dbReference>
<feature type="compositionally biased region" description="Basic and acidic residues" evidence="3">
    <location>
        <begin position="370"/>
        <end position="386"/>
    </location>
</feature>
<feature type="compositionally biased region" description="Polar residues" evidence="3">
    <location>
        <begin position="464"/>
        <end position="486"/>
    </location>
</feature>
<keyword evidence="2" id="KW-0175">Coiled coil</keyword>
<dbReference type="EMBL" id="JAUCMV010000002">
    <property type="protein sequence ID" value="KAK0417816.1"/>
    <property type="molecule type" value="Genomic_DNA"/>
</dbReference>
<feature type="compositionally biased region" description="Low complexity" evidence="3">
    <location>
        <begin position="12"/>
        <end position="25"/>
    </location>
</feature>
<sequence length="591" mass="63530">MAAATVLCPVPSAAASSSSASSSSSEDSEPLTPTTVSPAEGGPGEGPSTPGRRKKKPYKELTLEEKVQLIRLAEENSGMSQASIAERYAIAKSNVCRILQRKAEYLRAFETFAGSRKRKLRGDCAEPPPQTKASPPTAPQELPLHHPVALHPGEPQPRTTVLRPALHRPLQVLTEPQIVEPLPNCNETLRAHMYKQHQISRIFMCRCCNWAFPDKTSLHMHMQAKEEGKNISVPVIGKGHAPNTASFSANNGGPFGPTQTPSGAPSATNLQNPFIPLQLHTLAGLPPHQGIGIGDHNAAAANLFPQLSAMVPPNSEDLMSKLRDRFLLNSMLGNAAGAGSFPLANWLANFPNVDASGVGKLSGSLDLRFGKTEDNADSEKEIRIDPDGDDDDELKVTTTDAHIDVVKDSDKDSDSGDELRNRSESPLEHSASSRSEGSPISALRSAIKAAVLPLNISDGDDQVAQGSDVSHVSPTETNSSVSPSGTSCYDCTLNKEKLEEMRSRCRFLEDRTATLQTDALRFSTRLSATEAAKAQHEQELASLRSRLEVLQTRILQVQEKTVAFVRGADLSNPAAISALLNEVLQATLLQQ</sequence>
<dbReference type="GO" id="GO:0003677">
    <property type="term" value="F:DNA binding"/>
    <property type="evidence" value="ECO:0007669"/>
    <property type="project" value="InterPro"/>
</dbReference>
<feature type="region of interest" description="Disordered" evidence="3">
    <location>
        <begin position="370"/>
        <end position="439"/>
    </location>
</feature>
<feature type="coiled-coil region" evidence="2">
    <location>
        <begin position="498"/>
        <end position="560"/>
    </location>
</feature>
<organism evidence="5 6">
    <name type="scientific">Steinernema hermaphroditum</name>
    <dbReference type="NCBI Taxonomy" id="289476"/>
    <lineage>
        <taxon>Eukaryota</taxon>
        <taxon>Metazoa</taxon>
        <taxon>Ecdysozoa</taxon>
        <taxon>Nematoda</taxon>
        <taxon>Chromadorea</taxon>
        <taxon>Rhabditida</taxon>
        <taxon>Tylenchina</taxon>
        <taxon>Panagrolaimomorpha</taxon>
        <taxon>Strongyloidoidea</taxon>
        <taxon>Steinernematidae</taxon>
        <taxon>Steinernema</taxon>
    </lineage>
</organism>
<feature type="domain" description="HTH psq-type" evidence="4">
    <location>
        <begin position="55"/>
        <end position="108"/>
    </location>
</feature>
<feature type="region of interest" description="Disordered" evidence="3">
    <location>
        <begin position="117"/>
        <end position="160"/>
    </location>
</feature>
<feature type="compositionally biased region" description="Basic and acidic residues" evidence="3">
    <location>
        <begin position="401"/>
        <end position="427"/>
    </location>
</feature>
<feature type="region of interest" description="Disordered" evidence="3">
    <location>
        <begin position="1"/>
        <end position="60"/>
    </location>
</feature>
<feature type="region of interest" description="Disordered" evidence="3">
    <location>
        <begin position="242"/>
        <end position="269"/>
    </location>
</feature>
<keyword evidence="6" id="KW-1185">Reference proteome</keyword>
<protein>
    <recommendedName>
        <fullName evidence="4">HTH psq-type domain-containing protein</fullName>
    </recommendedName>
</protein>
<dbReference type="SUPFAM" id="SSF46689">
    <property type="entry name" value="Homeodomain-like"/>
    <property type="match status" value="1"/>
</dbReference>
<dbReference type="InterPro" id="IPR007889">
    <property type="entry name" value="HTH_Psq"/>
</dbReference>
<evidence type="ECO:0000256" key="1">
    <source>
        <dbReference type="ARBA" id="ARBA00004123"/>
    </source>
</evidence>
<gene>
    <name evidence="5" type="ORF">QR680_013229</name>
</gene>
<evidence type="ECO:0000256" key="2">
    <source>
        <dbReference type="SAM" id="Coils"/>
    </source>
</evidence>
<dbReference type="InterPro" id="IPR009057">
    <property type="entry name" value="Homeodomain-like_sf"/>
</dbReference>
<proteinExistence type="predicted"/>
<dbReference type="Gene3D" id="3.30.160.60">
    <property type="entry name" value="Classic Zinc Finger"/>
    <property type="match status" value="1"/>
</dbReference>
<comment type="caution">
    <text evidence="5">The sequence shown here is derived from an EMBL/GenBank/DDBJ whole genome shotgun (WGS) entry which is preliminary data.</text>
</comment>
<dbReference type="AlphaFoldDB" id="A0AA39I4S5"/>
<accession>A0AA39I4S5</accession>
<dbReference type="Proteomes" id="UP001175271">
    <property type="component" value="Unassembled WGS sequence"/>
</dbReference>
<feature type="compositionally biased region" description="Polar residues" evidence="3">
    <location>
        <begin position="243"/>
        <end position="269"/>
    </location>
</feature>
<evidence type="ECO:0000256" key="3">
    <source>
        <dbReference type="SAM" id="MobiDB-lite"/>
    </source>
</evidence>
<evidence type="ECO:0000259" key="4">
    <source>
        <dbReference type="Pfam" id="PF04218"/>
    </source>
</evidence>
<evidence type="ECO:0000313" key="5">
    <source>
        <dbReference type="EMBL" id="KAK0417816.1"/>
    </source>
</evidence>
<reference evidence="5" key="1">
    <citation type="submission" date="2023-06" db="EMBL/GenBank/DDBJ databases">
        <title>Genomic analysis of the entomopathogenic nematode Steinernema hermaphroditum.</title>
        <authorList>
            <person name="Schwarz E.M."/>
            <person name="Heppert J.K."/>
            <person name="Baniya A."/>
            <person name="Schwartz H.T."/>
            <person name="Tan C.-H."/>
            <person name="Antoshechkin I."/>
            <person name="Sternberg P.W."/>
            <person name="Goodrich-Blair H."/>
            <person name="Dillman A.R."/>
        </authorList>
    </citation>
    <scope>NUCLEOTIDE SEQUENCE</scope>
    <source>
        <strain evidence="5">PS9179</strain>
        <tissue evidence="5">Whole animal</tissue>
    </source>
</reference>
<dbReference type="GO" id="GO:0005634">
    <property type="term" value="C:nucleus"/>
    <property type="evidence" value="ECO:0007669"/>
    <property type="project" value="UniProtKB-SubCell"/>
</dbReference>
<dbReference type="Pfam" id="PF04218">
    <property type="entry name" value="CENP-B_N"/>
    <property type="match status" value="1"/>
</dbReference>
<name>A0AA39I4S5_9BILA</name>
<feature type="region of interest" description="Disordered" evidence="3">
    <location>
        <begin position="459"/>
        <end position="486"/>
    </location>
</feature>
<evidence type="ECO:0000313" key="6">
    <source>
        <dbReference type="Proteomes" id="UP001175271"/>
    </source>
</evidence>
<comment type="subcellular location">
    <subcellularLocation>
        <location evidence="1">Nucleus</location>
    </subcellularLocation>
</comment>